<dbReference type="PIRSF" id="PIRSF017804">
    <property type="entry name" value="Secretion_EccD1"/>
    <property type="match status" value="1"/>
</dbReference>
<reference evidence="10 11" key="1">
    <citation type="journal article" date="2019" name="Int. J. Syst. Evol. Microbiol.">
        <title>The Global Catalogue of Microorganisms (GCM) 10K type strain sequencing project: providing services to taxonomists for standard genome sequencing and annotation.</title>
        <authorList>
            <consortium name="The Broad Institute Genomics Platform"/>
            <consortium name="The Broad Institute Genome Sequencing Center for Infectious Disease"/>
            <person name="Wu L."/>
            <person name="Ma J."/>
        </authorList>
    </citation>
    <scope>NUCLEOTIDE SEQUENCE [LARGE SCALE GENOMIC DNA]</scope>
    <source>
        <strain evidence="10 11">JCM 13249</strain>
    </source>
</reference>
<dbReference type="Pfam" id="PF08817">
    <property type="entry name" value="YukD"/>
    <property type="match status" value="1"/>
</dbReference>
<feature type="transmembrane region" description="Helical" evidence="8">
    <location>
        <begin position="223"/>
        <end position="242"/>
    </location>
</feature>
<evidence type="ECO:0000256" key="5">
    <source>
        <dbReference type="ARBA" id="ARBA00022989"/>
    </source>
</evidence>
<keyword evidence="6 8" id="KW-0472">Membrane</keyword>
<comment type="caution">
    <text evidence="10">The sequence shown here is derived from an EMBL/GenBank/DDBJ whole genome shotgun (WGS) entry which is preliminary data.</text>
</comment>
<feature type="transmembrane region" description="Helical" evidence="8">
    <location>
        <begin position="449"/>
        <end position="469"/>
    </location>
</feature>
<evidence type="ECO:0000256" key="2">
    <source>
        <dbReference type="ARBA" id="ARBA00006162"/>
    </source>
</evidence>
<comment type="similarity">
    <text evidence="2">Belongs to the EccD/Snm4 family.</text>
</comment>
<keyword evidence="4 8" id="KW-0812">Transmembrane</keyword>
<dbReference type="Gene3D" id="3.10.20.90">
    <property type="entry name" value="Phosphatidylinositol 3-kinase Catalytic Subunit, Chain A, domain 1"/>
    <property type="match status" value="1"/>
</dbReference>
<feature type="region of interest" description="Disordered" evidence="7">
    <location>
        <begin position="46"/>
        <end position="68"/>
    </location>
</feature>
<name>A0ABN2KE08_9ACTN</name>
<evidence type="ECO:0000256" key="1">
    <source>
        <dbReference type="ARBA" id="ARBA00004651"/>
    </source>
</evidence>
<dbReference type="EMBL" id="BAAALS010000011">
    <property type="protein sequence ID" value="GAA1753858.1"/>
    <property type="molecule type" value="Genomic_DNA"/>
</dbReference>
<feature type="domain" description="EccD-like transmembrane" evidence="9">
    <location>
        <begin position="134"/>
        <end position="472"/>
    </location>
</feature>
<feature type="transmembrane region" description="Helical" evidence="8">
    <location>
        <begin position="409"/>
        <end position="429"/>
    </location>
</feature>
<keyword evidence="5 8" id="KW-1133">Transmembrane helix</keyword>
<feature type="transmembrane region" description="Helical" evidence="8">
    <location>
        <begin position="162"/>
        <end position="181"/>
    </location>
</feature>
<accession>A0ABN2KE08</accession>
<dbReference type="Pfam" id="PF19053">
    <property type="entry name" value="EccD"/>
    <property type="match status" value="1"/>
</dbReference>
<feature type="transmembrane region" description="Helical" evidence="8">
    <location>
        <begin position="275"/>
        <end position="294"/>
    </location>
</feature>
<sequence length="474" mass="46697">MTATTSGVARVTIRAPRRRLDLVVPDQVPLAEVLPELLRRAGEAGELRPPAGAGFPPQPHGPLTQAAGGWALRRGDGAALAGDSPLAQQGVRDGDVLYLVPRAMLWPEPAYDDVVEEIAASARGRGHAWDATTTRTVALVAAGAVLLGGLIALLTLGPPWSVPGTIALFAAVVLIGLGVLLSRALGDGVTGAASAGFGLPYAAAGGALLVAGDPPLRSAGPGALVVGAAALLFASVLGAVGVGHGLRVFAAGVTVGAFGTLGAVLAALISGRGGAAVLTVAVVAGIGAAPVLAVRLGRLPLPVVSASPETLAAERRPDRPQIRAAVTRADELLIGALAGIALLAVACVVALGPRGAGPALGAVAGLALLLRSRLFPTVAARLPLVAGGLAALAVAGWALLGGASTTVRLLAVAVALVTVAALIATAALAPRRRGDGSPYLARLADILDIVAVVALAPLACVVLDLFAWVRGLAG</sequence>
<dbReference type="InterPro" id="IPR006707">
    <property type="entry name" value="T7SS_EccD"/>
</dbReference>
<protein>
    <recommendedName>
        <fullName evidence="9">EccD-like transmembrane domain-containing protein</fullName>
    </recommendedName>
</protein>
<feature type="transmembrane region" description="Helical" evidence="8">
    <location>
        <begin position="188"/>
        <end position="211"/>
    </location>
</feature>
<organism evidence="10 11">
    <name type="scientific">Luedemannella helvata</name>
    <dbReference type="NCBI Taxonomy" id="349315"/>
    <lineage>
        <taxon>Bacteria</taxon>
        <taxon>Bacillati</taxon>
        <taxon>Actinomycetota</taxon>
        <taxon>Actinomycetes</taxon>
        <taxon>Micromonosporales</taxon>
        <taxon>Micromonosporaceae</taxon>
        <taxon>Luedemannella</taxon>
    </lineage>
</organism>
<feature type="transmembrane region" description="Helical" evidence="8">
    <location>
        <begin position="137"/>
        <end position="156"/>
    </location>
</feature>
<gene>
    <name evidence="10" type="ORF">GCM10009681_26130</name>
</gene>
<evidence type="ECO:0000259" key="9">
    <source>
        <dbReference type="Pfam" id="PF19053"/>
    </source>
</evidence>
<evidence type="ECO:0000256" key="6">
    <source>
        <dbReference type="ARBA" id="ARBA00023136"/>
    </source>
</evidence>
<proteinExistence type="inferred from homology"/>
<evidence type="ECO:0000313" key="11">
    <source>
        <dbReference type="Proteomes" id="UP001500655"/>
    </source>
</evidence>
<keyword evidence="3" id="KW-1003">Cell membrane</keyword>
<feature type="transmembrane region" description="Helical" evidence="8">
    <location>
        <begin position="249"/>
        <end position="269"/>
    </location>
</feature>
<feature type="transmembrane region" description="Helical" evidence="8">
    <location>
        <begin position="382"/>
        <end position="403"/>
    </location>
</feature>
<feature type="transmembrane region" description="Helical" evidence="8">
    <location>
        <begin position="332"/>
        <end position="351"/>
    </location>
</feature>
<dbReference type="RefSeq" id="WP_344080796.1">
    <property type="nucleotide sequence ID" value="NZ_BAAALS010000011.1"/>
</dbReference>
<evidence type="ECO:0000256" key="4">
    <source>
        <dbReference type="ARBA" id="ARBA00022692"/>
    </source>
</evidence>
<evidence type="ECO:0000256" key="8">
    <source>
        <dbReference type="SAM" id="Phobius"/>
    </source>
</evidence>
<evidence type="ECO:0000313" key="10">
    <source>
        <dbReference type="EMBL" id="GAA1753858.1"/>
    </source>
</evidence>
<dbReference type="InterPro" id="IPR044049">
    <property type="entry name" value="EccD_transm"/>
</dbReference>
<comment type="subcellular location">
    <subcellularLocation>
        <location evidence="1">Cell membrane</location>
        <topology evidence="1">Multi-pass membrane protein</topology>
    </subcellularLocation>
</comment>
<keyword evidence="11" id="KW-1185">Reference proteome</keyword>
<evidence type="ECO:0000256" key="3">
    <source>
        <dbReference type="ARBA" id="ARBA00022475"/>
    </source>
</evidence>
<dbReference type="NCBIfam" id="TIGR03920">
    <property type="entry name" value="T7SS_EccD"/>
    <property type="match status" value="1"/>
</dbReference>
<evidence type="ECO:0000256" key="7">
    <source>
        <dbReference type="SAM" id="MobiDB-lite"/>
    </source>
</evidence>
<dbReference type="InterPro" id="IPR024962">
    <property type="entry name" value="YukD-like"/>
</dbReference>
<dbReference type="Proteomes" id="UP001500655">
    <property type="component" value="Unassembled WGS sequence"/>
</dbReference>